<reference evidence="1 2" key="1">
    <citation type="journal article" date="2010" name="Science">
        <title>Genomic comparison of the ants Camponotus floridanus and Harpegnathos saltator.</title>
        <authorList>
            <person name="Bonasio R."/>
            <person name="Zhang G."/>
            <person name="Ye C."/>
            <person name="Mutti N.S."/>
            <person name="Fang X."/>
            <person name="Qin N."/>
            <person name="Donahue G."/>
            <person name="Yang P."/>
            <person name="Li Q."/>
            <person name="Li C."/>
            <person name="Zhang P."/>
            <person name="Huang Z."/>
            <person name="Berger S.L."/>
            <person name="Reinberg D."/>
            <person name="Wang J."/>
            <person name="Liebig J."/>
        </authorList>
    </citation>
    <scope>NUCLEOTIDE SEQUENCE [LARGE SCALE GENOMIC DNA]</scope>
    <source>
        <strain evidence="1 2">R22 G/1</strain>
    </source>
</reference>
<sequence>RPSTSKTDENVERVRTLARSDRRLTIRMMGDLLNLNTFTVHQILTEDLHMRKVCAKMVPKNLTTEQKNNRRNVCVDLLKRIANDHEWFSRVITGDE</sequence>
<dbReference type="EMBL" id="GL446664">
    <property type="protein sequence ID" value="EFN87445.1"/>
    <property type="molecule type" value="Genomic_DNA"/>
</dbReference>
<organism evidence="2">
    <name type="scientific">Harpegnathos saltator</name>
    <name type="common">Jerdon's jumping ant</name>
    <dbReference type="NCBI Taxonomy" id="610380"/>
    <lineage>
        <taxon>Eukaryota</taxon>
        <taxon>Metazoa</taxon>
        <taxon>Ecdysozoa</taxon>
        <taxon>Arthropoda</taxon>
        <taxon>Hexapoda</taxon>
        <taxon>Insecta</taxon>
        <taxon>Pterygota</taxon>
        <taxon>Neoptera</taxon>
        <taxon>Endopterygota</taxon>
        <taxon>Hymenoptera</taxon>
        <taxon>Apocrita</taxon>
        <taxon>Aculeata</taxon>
        <taxon>Formicoidea</taxon>
        <taxon>Formicidae</taxon>
        <taxon>Ponerinae</taxon>
        <taxon>Ponerini</taxon>
        <taxon>Harpegnathos</taxon>
    </lineage>
</organism>
<dbReference type="InterPro" id="IPR052709">
    <property type="entry name" value="Transposase-MT_Hybrid"/>
</dbReference>
<dbReference type="PANTHER" id="PTHR46060:SF1">
    <property type="entry name" value="MARINER MOS1 TRANSPOSASE-LIKE PROTEIN"/>
    <property type="match status" value="1"/>
</dbReference>
<dbReference type="AlphaFoldDB" id="E2BA36"/>
<evidence type="ECO:0000313" key="1">
    <source>
        <dbReference type="EMBL" id="EFN87445.1"/>
    </source>
</evidence>
<proteinExistence type="predicted"/>
<feature type="non-terminal residue" evidence="1">
    <location>
        <position position="1"/>
    </location>
</feature>
<dbReference type="STRING" id="610380.E2BA36"/>
<keyword evidence="2" id="KW-1185">Reference proteome</keyword>
<dbReference type="InParanoid" id="E2BA36"/>
<protein>
    <submittedName>
        <fullName evidence="1">Uncharacterized protein FLJ37770</fullName>
    </submittedName>
</protein>
<name>E2BA36_HARSA</name>
<accession>E2BA36</accession>
<dbReference type="Proteomes" id="UP000008237">
    <property type="component" value="Unassembled WGS sequence"/>
</dbReference>
<gene>
    <name evidence="1" type="ORF">EAI_00383</name>
</gene>
<dbReference type="OMA" id="IANDHEW"/>
<evidence type="ECO:0000313" key="2">
    <source>
        <dbReference type="Proteomes" id="UP000008237"/>
    </source>
</evidence>
<feature type="non-terminal residue" evidence="1">
    <location>
        <position position="96"/>
    </location>
</feature>
<dbReference type="PANTHER" id="PTHR46060">
    <property type="entry name" value="MARINER MOS1 TRANSPOSASE-LIKE PROTEIN"/>
    <property type="match status" value="1"/>
</dbReference>